<feature type="region of interest" description="Disordered" evidence="1">
    <location>
        <begin position="218"/>
        <end position="246"/>
    </location>
</feature>
<dbReference type="AlphaFoldDB" id="G0MV27"/>
<gene>
    <name evidence="3" type="ORF">CAEBREN_20694</name>
</gene>
<dbReference type="Proteomes" id="UP000008068">
    <property type="component" value="Unassembled WGS sequence"/>
</dbReference>
<dbReference type="InterPro" id="IPR011333">
    <property type="entry name" value="SKP1/BTB/POZ_sf"/>
</dbReference>
<evidence type="ECO:0000313" key="4">
    <source>
        <dbReference type="Proteomes" id="UP000008068"/>
    </source>
</evidence>
<dbReference type="EMBL" id="GL379813">
    <property type="protein sequence ID" value="EGT44520.1"/>
    <property type="molecule type" value="Genomic_DNA"/>
</dbReference>
<accession>G0MV27</accession>
<protein>
    <recommendedName>
        <fullName evidence="2">BTB domain-containing protein</fullName>
    </recommendedName>
</protein>
<dbReference type="PROSITE" id="PS50097">
    <property type="entry name" value="BTB"/>
    <property type="match status" value="1"/>
</dbReference>
<dbReference type="SMART" id="SM00225">
    <property type="entry name" value="BTB"/>
    <property type="match status" value="1"/>
</dbReference>
<organism evidence="4">
    <name type="scientific">Caenorhabditis brenneri</name>
    <name type="common">Nematode worm</name>
    <dbReference type="NCBI Taxonomy" id="135651"/>
    <lineage>
        <taxon>Eukaryota</taxon>
        <taxon>Metazoa</taxon>
        <taxon>Ecdysozoa</taxon>
        <taxon>Nematoda</taxon>
        <taxon>Chromadorea</taxon>
        <taxon>Rhabditida</taxon>
        <taxon>Rhabditina</taxon>
        <taxon>Rhabditomorpha</taxon>
        <taxon>Rhabditoidea</taxon>
        <taxon>Rhabditidae</taxon>
        <taxon>Peloderinae</taxon>
        <taxon>Caenorhabditis</taxon>
    </lineage>
</organism>
<dbReference type="InParanoid" id="G0MV27"/>
<dbReference type="HOGENOM" id="CLU_098770_0_0_1"/>
<keyword evidence="4" id="KW-1185">Reference proteome</keyword>
<reference evidence="4" key="1">
    <citation type="submission" date="2011-07" db="EMBL/GenBank/DDBJ databases">
        <authorList>
            <consortium name="Caenorhabditis brenneri Sequencing and Analysis Consortium"/>
            <person name="Wilson R.K."/>
        </authorList>
    </citation>
    <scope>NUCLEOTIDE SEQUENCE [LARGE SCALE GENOMIC DNA]</scope>
    <source>
        <strain evidence="4">PB2801</strain>
    </source>
</reference>
<evidence type="ECO:0000313" key="3">
    <source>
        <dbReference type="EMBL" id="EGT44520.1"/>
    </source>
</evidence>
<evidence type="ECO:0000256" key="1">
    <source>
        <dbReference type="SAM" id="MobiDB-lite"/>
    </source>
</evidence>
<evidence type="ECO:0000259" key="2">
    <source>
        <dbReference type="PROSITE" id="PS50097"/>
    </source>
</evidence>
<dbReference type="Gene3D" id="3.30.710.10">
    <property type="entry name" value="Potassium Channel Kv1.1, Chain A"/>
    <property type="match status" value="1"/>
</dbReference>
<feature type="compositionally biased region" description="Low complexity" evidence="1">
    <location>
        <begin position="218"/>
        <end position="230"/>
    </location>
</feature>
<dbReference type="InterPro" id="IPR052664">
    <property type="entry name" value="BTB-MATH_domain_protein"/>
</dbReference>
<feature type="domain" description="BTB" evidence="2">
    <location>
        <begin position="29"/>
        <end position="98"/>
    </location>
</feature>
<name>G0MV27_CAEBE</name>
<sequence>MTDEPVIKSAKVEETVAELPAGDSTMKLNDVVLIVMGQKYNCSKTALSENAEFFKIKFFGDESQRDNKPEVTLEDPETPEQFEAFLKVIEKKKCLTDDNIEGVLRLSVLWQAPIVEERCLEFLTTDSKMETCQKFELAIKVNSEALKKQVLSGIESMHDIHRMIPSDRSTWDPVTIKLVFEKMLEVSGWMPPDSSAEKTVIQRALYLESAFMKVGLWGPRPRQGSGQGPAPGLPGSMLGLSHRPDN</sequence>
<proteinExistence type="predicted"/>
<dbReference type="PANTHER" id="PTHR22743:SF165">
    <property type="entry name" value="BTB AND MATH DOMAIN CONTAINING-RELATED"/>
    <property type="match status" value="1"/>
</dbReference>
<dbReference type="Pfam" id="PF00651">
    <property type="entry name" value="BTB"/>
    <property type="match status" value="1"/>
</dbReference>
<dbReference type="InterPro" id="IPR000210">
    <property type="entry name" value="BTB/POZ_dom"/>
</dbReference>
<dbReference type="SUPFAM" id="SSF54695">
    <property type="entry name" value="POZ domain"/>
    <property type="match status" value="1"/>
</dbReference>
<dbReference type="PANTHER" id="PTHR22743">
    <property type="entry name" value="MEPRIN/TRAF-LIKE MATH FAMILY-C.ELEGANS"/>
    <property type="match status" value="1"/>
</dbReference>